<dbReference type="PANTHER" id="PTHR43394:SF1">
    <property type="entry name" value="ATP-BINDING CASSETTE SUB-FAMILY B MEMBER 10, MITOCHONDRIAL"/>
    <property type="match status" value="1"/>
</dbReference>
<proteinExistence type="predicted"/>
<dbReference type="AlphaFoldDB" id="A0A1G6UF18"/>
<feature type="transmembrane region" description="Helical" evidence="7">
    <location>
        <begin position="164"/>
        <end position="185"/>
    </location>
</feature>
<dbReference type="GO" id="GO:0016887">
    <property type="term" value="F:ATP hydrolysis activity"/>
    <property type="evidence" value="ECO:0007669"/>
    <property type="project" value="InterPro"/>
</dbReference>
<feature type="transmembrane region" description="Helical" evidence="7">
    <location>
        <begin position="21"/>
        <end position="45"/>
    </location>
</feature>
<dbReference type="Pfam" id="PF00664">
    <property type="entry name" value="ABC_membrane"/>
    <property type="match status" value="1"/>
</dbReference>
<protein>
    <submittedName>
        <fullName evidence="10">ATP-binding cassette, subfamily C</fullName>
    </submittedName>
</protein>
<keyword evidence="6 7" id="KW-0472">Membrane</keyword>
<evidence type="ECO:0000259" key="8">
    <source>
        <dbReference type="PROSITE" id="PS50893"/>
    </source>
</evidence>
<keyword evidence="11" id="KW-1185">Reference proteome</keyword>
<dbReference type="InterPro" id="IPR003593">
    <property type="entry name" value="AAA+_ATPase"/>
</dbReference>
<feature type="transmembrane region" description="Helical" evidence="7">
    <location>
        <begin position="247"/>
        <end position="271"/>
    </location>
</feature>
<name>A0A1G6UF18_PEPNI</name>
<dbReference type="PROSITE" id="PS00211">
    <property type="entry name" value="ABC_TRANSPORTER_1"/>
    <property type="match status" value="1"/>
</dbReference>
<feature type="domain" description="ABC transporter" evidence="8">
    <location>
        <begin position="341"/>
        <end position="549"/>
    </location>
</feature>
<evidence type="ECO:0000256" key="6">
    <source>
        <dbReference type="ARBA" id="ARBA00023136"/>
    </source>
</evidence>
<evidence type="ECO:0000313" key="11">
    <source>
        <dbReference type="Proteomes" id="UP000198995"/>
    </source>
</evidence>
<dbReference type="GO" id="GO:0005886">
    <property type="term" value="C:plasma membrane"/>
    <property type="evidence" value="ECO:0007669"/>
    <property type="project" value="UniProtKB-SubCell"/>
</dbReference>
<dbReference type="PANTHER" id="PTHR43394">
    <property type="entry name" value="ATP-DEPENDENT PERMEASE MDL1, MITOCHONDRIAL"/>
    <property type="match status" value="1"/>
</dbReference>
<accession>A0A1G6UF18</accession>
<dbReference type="Gene3D" id="1.20.1560.10">
    <property type="entry name" value="ABC transporter type 1, transmembrane domain"/>
    <property type="match status" value="1"/>
</dbReference>
<evidence type="ECO:0000256" key="7">
    <source>
        <dbReference type="SAM" id="Phobius"/>
    </source>
</evidence>
<dbReference type="SMART" id="SM00382">
    <property type="entry name" value="AAA"/>
    <property type="match status" value="1"/>
</dbReference>
<evidence type="ECO:0000313" key="10">
    <source>
        <dbReference type="EMBL" id="SDD39841.1"/>
    </source>
</evidence>
<reference evidence="10 11" key="1">
    <citation type="submission" date="2016-10" db="EMBL/GenBank/DDBJ databases">
        <authorList>
            <person name="de Groot N.N."/>
        </authorList>
    </citation>
    <scope>NUCLEOTIDE SEQUENCE [LARGE SCALE GENOMIC DNA]</scope>
    <source>
        <strain evidence="10 11">DSM 20475</strain>
    </source>
</reference>
<evidence type="ECO:0000256" key="5">
    <source>
        <dbReference type="ARBA" id="ARBA00022989"/>
    </source>
</evidence>
<dbReference type="Gene3D" id="3.40.50.300">
    <property type="entry name" value="P-loop containing nucleotide triphosphate hydrolases"/>
    <property type="match status" value="1"/>
</dbReference>
<dbReference type="PROSITE" id="PS50929">
    <property type="entry name" value="ABC_TM1F"/>
    <property type="match status" value="1"/>
</dbReference>
<dbReference type="GO" id="GO:0005524">
    <property type="term" value="F:ATP binding"/>
    <property type="evidence" value="ECO:0007669"/>
    <property type="project" value="UniProtKB-KW"/>
</dbReference>
<dbReference type="InterPro" id="IPR003439">
    <property type="entry name" value="ABC_transporter-like_ATP-bd"/>
</dbReference>
<evidence type="ECO:0000259" key="9">
    <source>
        <dbReference type="PROSITE" id="PS50929"/>
    </source>
</evidence>
<dbReference type="PROSITE" id="PS50893">
    <property type="entry name" value="ABC_TRANSPORTER_2"/>
    <property type="match status" value="1"/>
</dbReference>
<dbReference type="Proteomes" id="UP000198995">
    <property type="component" value="Unassembled WGS sequence"/>
</dbReference>
<feature type="transmembrane region" description="Helical" evidence="7">
    <location>
        <begin position="135"/>
        <end position="158"/>
    </location>
</feature>
<evidence type="ECO:0000256" key="1">
    <source>
        <dbReference type="ARBA" id="ARBA00004651"/>
    </source>
</evidence>
<dbReference type="Pfam" id="PF00005">
    <property type="entry name" value="ABC_tran"/>
    <property type="match status" value="1"/>
</dbReference>
<keyword evidence="2 7" id="KW-0812">Transmembrane</keyword>
<dbReference type="InterPro" id="IPR027417">
    <property type="entry name" value="P-loop_NTPase"/>
</dbReference>
<sequence length="550" mass="60460">MKIQKLSWWRMVWRLLGMTRSLLKTLAVAIVAGSLGHIAAIAIPVLGAWSMVQVMNGNQPSLKNLAVAFIVLGLLRAALHYIEQLANHDMAFRILAVIRDRVFKALRRQAPAGLDQQNSGTLVSIITNDIELLEVFYAHTISPVAIAILVSGAMFAFLGSYHQAYALLALVVYLILALVVPVATARSGRVAGRQQRADLSRLNSILLDGFNGIRECIQFEQKNERKRLLTTGGQRLSRSVWQLQKTAWFNGSLSLGAVLLSYAAFWALAVYLLRSGAVQWDGVIVPTVAFMSGFGPVLALSNLANNLLLTFASGERVLQVLDAEPETPEVVGNKVDTFDKIALDKVFFSYEDKPILNGWQLTLKPKEIVGLTGPSGCGKSTALKLLLRFYDPERGHVRLNGLDLRKVDTASLRCLESYMTQETYLFNDTLLENVRLANLCATDEMVYEACRKAGIHDVICAFPEGYATQAGHLGTRLSAGERQRIGLARAFLHQGAVALFDEPTANLDSLNEGIILKAIRETSSERAVLIVSHRASTLRIADRLVCVNNH</sequence>
<dbReference type="InterPro" id="IPR036640">
    <property type="entry name" value="ABC1_TM_sf"/>
</dbReference>
<feature type="transmembrane region" description="Helical" evidence="7">
    <location>
        <begin position="283"/>
        <end position="304"/>
    </location>
</feature>
<dbReference type="SUPFAM" id="SSF52540">
    <property type="entry name" value="P-loop containing nucleoside triphosphate hydrolases"/>
    <property type="match status" value="1"/>
</dbReference>
<dbReference type="EMBL" id="FNAF01000003">
    <property type="protein sequence ID" value="SDD39841.1"/>
    <property type="molecule type" value="Genomic_DNA"/>
</dbReference>
<dbReference type="STRING" id="2741.SAMN04489866_10338"/>
<keyword evidence="4 10" id="KW-0067">ATP-binding</keyword>
<evidence type="ECO:0000256" key="3">
    <source>
        <dbReference type="ARBA" id="ARBA00022741"/>
    </source>
</evidence>
<feature type="domain" description="ABC transmembrane type-1" evidence="9">
    <location>
        <begin position="27"/>
        <end position="309"/>
    </location>
</feature>
<organism evidence="10 11">
    <name type="scientific">Peptococcus niger</name>
    <dbReference type="NCBI Taxonomy" id="2741"/>
    <lineage>
        <taxon>Bacteria</taxon>
        <taxon>Bacillati</taxon>
        <taxon>Bacillota</taxon>
        <taxon>Clostridia</taxon>
        <taxon>Eubacteriales</taxon>
        <taxon>Peptococcaceae</taxon>
        <taxon>Peptococcus</taxon>
    </lineage>
</organism>
<evidence type="ECO:0000256" key="4">
    <source>
        <dbReference type="ARBA" id="ARBA00022840"/>
    </source>
</evidence>
<dbReference type="InterPro" id="IPR011527">
    <property type="entry name" value="ABC1_TM_dom"/>
</dbReference>
<keyword evidence="5 7" id="KW-1133">Transmembrane helix</keyword>
<gene>
    <name evidence="10" type="ORF">SAMN04489866_10338</name>
</gene>
<feature type="transmembrane region" description="Helical" evidence="7">
    <location>
        <begin position="65"/>
        <end position="82"/>
    </location>
</feature>
<evidence type="ECO:0000256" key="2">
    <source>
        <dbReference type="ARBA" id="ARBA00022692"/>
    </source>
</evidence>
<dbReference type="OrthoDB" id="9762778at2"/>
<dbReference type="GO" id="GO:0015421">
    <property type="term" value="F:ABC-type oligopeptide transporter activity"/>
    <property type="evidence" value="ECO:0007669"/>
    <property type="project" value="TreeGrafter"/>
</dbReference>
<dbReference type="InterPro" id="IPR017871">
    <property type="entry name" value="ABC_transporter-like_CS"/>
</dbReference>
<dbReference type="InterPro" id="IPR039421">
    <property type="entry name" value="Type_1_exporter"/>
</dbReference>
<keyword evidence="3" id="KW-0547">Nucleotide-binding</keyword>
<dbReference type="RefSeq" id="WP_091791311.1">
    <property type="nucleotide sequence ID" value="NZ_FNAF01000003.1"/>
</dbReference>
<dbReference type="SUPFAM" id="SSF90123">
    <property type="entry name" value="ABC transporter transmembrane region"/>
    <property type="match status" value="1"/>
</dbReference>
<comment type="subcellular location">
    <subcellularLocation>
        <location evidence="1">Cell membrane</location>
        <topology evidence="1">Multi-pass membrane protein</topology>
    </subcellularLocation>
</comment>